<organism evidence="1 2">
    <name type="scientific">Oedothorax gibbosus</name>
    <dbReference type="NCBI Taxonomy" id="931172"/>
    <lineage>
        <taxon>Eukaryota</taxon>
        <taxon>Metazoa</taxon>
        <taxon>Ecdysozoa</taxon>
        <taxon>Arthropoda</taxon>
        <taxon>Chelicerata</taxon>
        <taxon>Arachnida</taxon>
        <taxon>Araneae</taxon>
        <taxon>Araneomorphae</taxon>
        <taxon>Entelegynae</taxon>
        <taxon>Araneoidea</taxon>
        <taxon>Linyphiidae</taxon>
        <taxon>Erigoninae</taxon>
        <taxon>Oedothorax</taxon>
    </lineage>
</organism>
<protein>
    <submittedName>
        <fullName evidence="1">Uncharacterized protein</fullName>
    </submittedName>
</protein>
<dbReference type="AlphaFoldDB" id="A0AAV6TJD6"/>
<feature type="non-terminal residue" evidence="1">
    <location>
        <position position="1"/>
    </location>
</feature>
<name>A0AAV6TJD6_9ARAC</name>
<evidence type="ECO:0000313" key="2">
    <source>
        <dbReference type="Proteomes" id="UP000827092"/>
    </source>
</evidence>
<accession>A0AAV6TJD6</accession>
<proteinExistence type="predicted"/>
<keyword evidence="2" id="KW-1185">Reference proteome</keyword>
<evidence type="ECO:0000313" key="1">
    <source>
        <dbReference type="EMBL" id="KAG8171865.1"/>
    </source>
</evidence>
<gene>
    <name evidence="1" type="ORF">JTE90_028881</name>
</gene>
<reference evidence="1 2" key="1">
    <citation type="journal article" date="2022" name="Nat. Ecol. Evol.">
        <title>A masculinizing supergene underlies an exaggerated male reproductive morph in a spider.</title>
        <authorList>
            <person name="Hendrickx F."/>
            <person name="De Corte Z."/>
            <person name="Sonet G."/>
            <person name="Van Belleghem S.M."/>
            <person name="Kostlbacher S."/>
            <person name="Vangestel C."/>
        </authorList>
    </citation>
    <scope>NUCLEOTIDE SEQUENCE [LARGE SCALE GENOMIC DNA]</scope>
    <source>
        <strain evidence="1">W744_W776</strain>
    </source>
</reference>
<sequence>GAKVFGRFVPFDFAVVYGHGGLAHSPKRIWPSLQKIHEKLTSFERARGMGRNSTSIYGEEFYEV</sequence>
<comment type="caution">
    <text evidence="1">The sequence shown here is derived from an EMBL/GenBank/DDBJ whole genome shotgun (WGS) entry which is preliminary data.</text>
</comment>
<dbReference type="Proteomes" id="UP000827092">
    <property type="component" value="Unassembled WGS sequence"/>
</dbReference>
<dbReference type="EMBL" id="JAFNEN010003459">
    <property type="protein sequence ID" value="KAG8171865.1"/>
    <property type="molecule type" value="Genomic_DNA"/>
</dbReference>